<feature type="transmembrane region" description="Helical" evidence="6">
    <location>
        <begin position="255"/>
        <end position="275"/>
    </location>
</feature>
<keyword evidence="2 5" id="KW-0812">Transmembrane</keyword>
<keyword evidence="9" id="KW-1185">Reference proteome</keyword>
<name>A0A3M6UAN4_POCDA</name>
<evidence type="ECO:0000256" key="4">
    <source>
        <dbReference type="ARBA" id="ARBA00023136"/>
    </source>
</evidence>
<accession>A0A3M6UAN4</accession>
<dbReference type="Pfam" id="PF00001">
    <property type="entry name" value="7tm_1"/>
    <property type="match status" value="1"/>
</dbReference>
<dbReference type="GO" id="GO:0004930">
    <property type="term" value="F:G protein-coupled receptor activity"/>
    <property type="evidence" value="ECO:0007669"/>
    <property type="project" value="UniProtKB-KW"/>
</dbReference>
<dbReference type="CDD" id="cd00637">
    <property type="entry name" value="7tm_classA_rhodopsin-like"/>
    <property type="match status" value="1"/>
</dbReference>
<comment type="subcellular location">
    <subcellularLocation>
        <location evidence="1">Membrane</location>
    </subcellularLocation>
</comment>
<evidence type="ECO:0000256" key="5">
    <source>
        <dbReference type="RuleBase" id="RU000688"/>
    </source>
</evidence>
<feature type="transmembrane region" description="Helical" evidence="6">
    <location>
        <begin position="219"/>
        <end position="243"/>
    </location>
</feature>
<keyword evidence="5" id="KW-0297">G-protein coupled receptor</keyword>
<dbReference type="OrthoDB" id="6021354at2759"/>
<dbReference type="Proteomes" id="UP000275408">
    <property type="component" value="Unassembled WGS sequence"/>
</dbReference>
<keyword evidence="5" id="KW-0807">Transducer</keyword>
<keyword evidence="5" id="KW-0675">Receptor</keyword>
<feature type="domain" description="G-protein coupled receptors family 1 profile" evidence="7">
    <location>
        <begin position="1"/>
        <end position="273"/>
    </location>
</feature>
<feature type="transmembrane region" description="Helical" evidence="6">
    <location>
        <begin position="124"/>
        <end position="146"/>
    </location>
</feature>
<keyword evidence="4 6" id="KW-0472">Membrane</keyword>
<dbReference type="Gene3D" id="1.20.1070.10">
    <property type="entry name" value="Rhodopsin 7-helix transmembrane proteins"/>
    <property type="match status" value="1"/>
</dbReference>
<feature type="transmembrane region" description="Helical" evidence="6">
    <location>
        <begin position="41"/>
        <end position="66"/>
    </location>
</feature>
<evidence type="ECO:0000256" key="2">
    <source>
        <dbReference type="ARBA" id="ARBA00022692"/>
    </source>
</evidence>
<comment type="caution">
    <text evidence="8">The sequence shown here is derived from an EMBL/GenBank/DDBJ whole genome shotgun (WGS) entry which is preliminary data.</text>
</comment>
<dbReference type="AlphaFoldDB" id="A0A3M6UAN4"/>
<protein>
    <recommendedName>
        <fullName evidence="7">G-protein coupled receptors family 1 profile domain-containing protein</fullName>
    </recommendedName>
</protein>
<feature type="transmembrane region" description="Helical" evidence="6">
    <location>
        <begin position="86"/>
        <end position="103"/>
    </location>
</feature>
<reference evidence="8 9" key="1">
    <citation type="journal article" date="2018" name="Sci. Rep.">
        <title>Comparative analysis of the Pocillopora damicornis genome highlights role of immune system in coral evolution.</title>
        <authorList>
            <person name="Cunning R."/>
            <person name="Bay R.A."/>
            <person name="Gillette P."/>
            <person name="Baker A.C."/>
            <person name="Traylor-Knowles N."/>
        </authorList>
    </citation>
    <scope>NUCLEOTIDE SEQUENCE [LARGE SCALE GENOMIC DNA]</scope>
    <source>
        <strain evidence="8">RSMAS</strain>
        <tissue evidence="8">Whole animal</tissue>
    </source>
</reference>
<dbReference type="STRING" id="46731.A0A3M6UAN4"/>
<dbReference type="SUPFAM" id="SSF81321">
    <property type="entry name" value="Family A G protein-coupled receptor-like"/>
    <property type="match status" value="1"/>
</dbReference>
<gene>
    <name evidence="8" type="ORF">pdam_00008760</name>
</gene>
<dbReference type="InterPro" id="IPR017452">
    <property type="entry name" value="GPCR_Rhodpsn_7TM"/>
</dbReference>
<dbReference type="PANTHER" id="PTHR45698:SF1">
    <property type="entry name" value="TRACE AMINE-ASSOCIATED RECEPTOR 13C-LIKE"/>
    <property type="match status" value="1"/>
</dbReference>
<dbReference type="PROSITE" id="PS50262">
    <property type="entry name" value="G_PROTEIN_RECEP_F1_2"/>
    <property type="match status" value="1"/>
</dbReference>
<evidence type="ECO:0000259" key="7">
    <source>
        <dbReference type="PROSITE" id="PS50262"/>
    </source>
</evidence>
<feature type="transmembrane region" description="Helical" evidence="6">
    <location>
        <begin position="166"/>
        <end position="189"/>
    </location>
</feature>
<dbReference type="PRINTS" id="PR00237">
    <property type="entry name" value="GPCRRHODOPSN"/>
</dbReference>
<dbReference type="InterPro" id="IPR000276">
    <property type="entry name" value="GPCR_Rhodpsn"/>
</dbReference>
<evidence type="ECO:0000256" key="6">
    <source>
        <dbReference type="SAM" id="Phobius"/>
    </source>
</evidence>
<evidence type="ECO:0000256" key="3">
    <source>
        <dbReference type="ARBA" id="ARBA00022989"/>
    </source>
</evidence>
<comment type="similarity">
    <text evidence="5">Belongs to the G-protein coupled receptor 1 family.</text>
</comment>
<proteinExistence type="inferred from homology"/>
<dbReference type="EMBL" id="RCHS01001937">
    <property type="protein sequence ID" value="RMX50538.1"/>
    <property type="molecule type" value="Genomic_DNA"/>
</dbReference>
<dbReference type="GO" id="GO:0016020">
    <property type="term" value="C:membrane"/>
    <property type="evidence" value="ECO:0007669"/>
    <property type="project" value="UniProtKB-SubCell"/>
</dbReference>
<sequence>MLSIFHLSLRKGSAEGAEASHLVCQRYLCDVLDYRNAVNFLLVNLAISDIVIAIFIIPDFILSRTFSHPDGATGSVLCRLLTGGNFSWVGAASSVFTLMVISIERYHAVLHPYGNRWKLSYHNLKVIIPSCWIFAVIMILPTFLSVDFDNTIRDCEEYWPSKWMGIAYSITLFLILAALPLVLMTGLYSRVVYALWFRKNDHTQLSHQQQGVMKVRRRVTLTVTIVSASFGICWITDSTIFFLHHVTSPYSDVSFAIGTIMILSNSALNPFVYALTNKRFNQKIKAMLHRNFFQRNKVHPGEEHLSCNELTKEHKTIAAFLQISH</sequence>
<evidence type="ECO:0000313" key="9">
    <source>
        <dbReference type="Proteomes" id="UP000275408"/>
    </source>
</evidence>
<evidence type="ECO:0000313" key="8">
    <source>
        <dbReference type="EMBL" id="RMX50538.1"/>
    </source>
</evidence>
<keyword evidence="3 6" id="KW-1133">Transmembrane helix</keyword>
<dbReference type="PROSITE" id="PS00237">
    <property type="entry name" value="G_PROTEIN_RECEP_F1_1"/>
    <property type="match status" value="1"/>
</dbReference>
<dbReference type="PANTHER" id="PTHR45698">
    <property type="entry name" value="TRACE AMINE-ASSOCIATED RECEPTOR 19N-RELATED"/>
    <property type="match status" value="1"/>
</dbReference>
<evidence type="ECO:0000256" key="1">
    <source>
        <dbReference type="ARBA" id="ARBA00004370"/>
    </source>
</evidence>
<organism evidence="8 9">
    <name type="scientific">Pocillopora damicornis</name>
    <name type="common">Cauliflower coral</name>
    <name type="synonym">Millepora damicornis</name>
    <dbReference type="NCBI Taxonomy" id="46731"/>
    <lineage>
        <taxon>Eukaryota</taxon>
        <taxon>Metazoa</taxon>
        <taxon>Cnidaria</taxon>
        <taxon>Anthozoa</taxon>
        <taxon>Hexacorallia</taxon>
        <taxon>Scleractinia</taxon>
        <taxon>Astrocoeniina</taxon>
        <taxon>Pocilloporidae</taxon>
        <taxon>Pocillopora</taxon>
    </lineage>
</organism>